<keyword evidence="3" id="KW-1185">Reference proteome</keyword>
<organism evidence="2 3">
    <name type="scientific">Seminavis robusta</name>
    <dbReference type="NCBI Taxonomy" id="568900"/>
    <lineage>
        <taxon>Eukaryota</taxon>
        <taxon>Sar</taxon>
        <taxon>Stramenopiles</taxon>
        <taxon>Ochrophyta</taxon>
        <taxon>Bacillariophyta</taxon>
        <taxon>Bacillariophyceae</taxon>
        <taxon>Bacillariophycidae</taxon>
        <taxon>Naviculales</taxon>
        <taxon>Naviculaceae</taxon>
        <taxon>Seminavis</taxon>
    </lineage>
</organism>
<feature type="transmembrane region" description="Helical" evidence="1">
    <location>
        <begin position="75"/>
        <end position="94"/>
    </location>
</feature>
<proteinExistence type="predicted"/>
<gene>
    <name evidence="2" type="ORF">SEMRO_232_G094070.1</name>
</gene>
<comment type="caution">
    <text evidence="2">The sequence shown here is derived from an EMBL/GenBank/DDBJ whole genome shotgun (WGS) entry which is preliminary data.</text>
</comment>
<keyword evidence="1" id="KW-0812">Transmembrane</keyword>
<dbReference type="EMBL" id="CAICTM010000231">
    <property type="protein sequence ID" value="CAB9505489.1"/>
    <property type="molecule type" value="Genomic_DNA"/>
</dbReference>
<reference evidence="2" key="1">
    <citation type="submission" date="2020-06" db="EMBL/GenBank/DDBJ databases">
        <authorList>
            <consortium name="Plant Systems Biology data submission"/>
        </authorList>
    </citation>
    <scope>NUCLEOTIDE SEQUENCE</scope>
    <source>
        <strain evidence="2">D6</strain>
    </source>
</reference>
<name>A0A9N8DT57_9STRA</name>
<accession>A0A9N8DT57</accession>
<evidence type="ECO:0000313" key="2">
    <source>
        <dbReference type="EMBL" id="CAB9505489.1"/>
    </source>
</evidence>
<evidence type="ECO:0000313" key="3">
    <source>
        <dbReference type="Proteomes" id="UP001153069"/>
    </source>
</evidence>
<keyword evidence="1" id="KW-1133">Transmembrane helix</keyword>
<dbReference type="Proteomes" id="UP001153069">
    <property type="component" value="Unassembled WGS sequence"/>
</dbReference>
<evidence type="ECO:0000256" key="1">
    <source>
        <dbReference type="SAM" id="Phobius"/>
    </source>
</evidence>
<dbReference type="AlphaFoldDB" id="A0A9N8DT57"/>
<protein>
    <submittedName>
        <fullName evidence="2">Uncharacterized protein</fullName>
    </submittedName>
</protein>
<keyword evidence="1" id="KW-0472">Membrane</keyword>
<sequence>MAENGHEYIGMMKTATKYYPNKEIAKTMEEWPSESSLVLECESPITGGTLHFWQLITSTTERKSCASLPPKALDLHIMEILTLLGLLILLAKFVKEKWRGLRLFLNTLTTAMPSTKHGKVYSSWKSVGLQGMGGSGLLPPWLG</sequence>